<dbReference type="Pfam" id="PF13408">
    <property type="entry name" value="Zn_ribbon_recom"/>
    <property type="match status" value="1"/>
</dbReference>
<dbReference type="GO" id="GO:0000150">
    <property type="term" value="F:DNA strand exchange activity"/>
    <property type="evidence" value="ECO:0007669"/>
    <property type="project" value="InterPro"/>
</dbReference>
<dbReference type="InterPro" id="IPR011109">
    <property type="entry name" value="DNA_bind_recombinase_dom"/>
</dbReference>
<dbReference type="EMBL" id="JASATX010000001">
    <property type="protein sequence ID" value="MDI2097566.1"/>
    <property type="molecule type" value="Genomic_DNA"/>
</dbReference>
<dbReference type="SMART" id="SM00857">
    <property type="entry name" value="Resolvase"/>
    <property type="match status" value="1"/>
</dbReference>
<feature type="domain" description="Recombinase" evidence="3">
    <location>
        <begin position="163"/>
        <end position="267"/>
    </location>
</feature>
<dbReference type="GO" id="GO:0003677">
    <property type="term" value="F:DNA binding"/>
    <property type="evidence" value="ECO:0007669"/>
    <property type="project" value="InterPro"/>
</dbReference>
<dbReference type="InterPro" id="IPR036162">
    <property type="entry name" value="Resolvase-like_N_sf"/>
</dbReference>
<proteinExistence type="predicted"/>
<dbReference type="InterPro" id="IPR025827">
    <property type="entry name" value="Zn_ribbon_recom_dom"/>
</dbReference>
<sequence length="472" mass="51972">MSKPSSAAIYARISSDTTGEGLGVQRQLEDCRKLAADRGWQVAEEYVDNDISAYSGKIRPAYQRMLQDMAAGLRDAVIMYNSDRLTRQPIELEEFIRVCDQAGIEQVASVSADFNIGTDDGLFNLRIMAAFAAKESGRKSARQKRQIQQRAEAGLPGGGSTRPFGYEPDKITIRESEATIVRSLVDRFLAGESTRSLAIWLNDSGIPTSSGTARWASQTVRGMLRGPRLAGLRVHQGAIIGKGIWQPIISEEVHARILAEFDKRKTSQHRAPRRYLLSGMLRCGNCGAKLNSAAKHSATRSETRRYVCTADPRTGGCGRLTVVAAPVEEWLTEAVLYRLDSPDLAAALTGQAHEDAERDALMEELQADRAQKDELARMWANREIASADWKSAREPIEVRIAATERRLHQMQGTEGVAQIAGTGDEIRASWASLNLERQSAIIKALLDFATIKPGKRGAQSLDPSRVVPTWRL</sequence>
<dbReference type="Proteomes" id="UP001321506">
    <property type="component" value="Unassembled WGS sequence"/>
</dbReference>
<evidence type="ECO:0000259" key="3">
    <source>
        <dbReference type="PROSITE" id="PS51737"/>
    </source>
</evidence>
<dbReference type="PROSITE" id="PS51737">
    <property type="entry name" value="RECOMBINASE_DNA_BIND"/>
    <property type="match status" value="1"/>
</dbReference>
<protein>
    <submittedName>
        <fullName evidence="4">Recombinase family protein</fullName>
    </submittedName>
</protein>
<gene>
    <name evidence="4" type="ORF">QF206_01105</name>
</gene>
<evidence type="ECO:0000259" key="2">
    <source>
        <dbReference type="PROSITE" id="PS51736"/>
    </source>
</evidence>
<feature type="region of interest" description="Disordered" evidence="1">
    <location>
        <begin position="138"/>
        <end position="161"/>
    </location>
</feature>
<name>A0AAW6T174_9MICO</name>
<dbReference type="CDD" id="cd00338">
    <property type="entry name" value="Ser_Recombinase"/>
    <property type="match status" value="1"/>
</dbReference>
<dbReference type="Pfam" id="PF00239">
    <property type="entry name" value="Resolvase"/>
    <property type="match status" value="1"/>
</dbReference>
<dbReference type="Gene3D" id="3.40.50.1390">
    <property type="entry name" value="Resolvase, N-terminal catalytic domain"/>
    <property type="match status" value="1"/>
</dbReference>
<feature type="domain" description="Resolvase/invertase-type recombinase catalytic" evidence="2">
    <location>
        <begin position="6"/>
        <end position="154"/>
    </location>
</feature>
<keyword evidence="5" id="KW-1185">Reference proteome</keyword>
<evidence type="ECO:0000313" key="4">
    <source>
        <dbReference type="EMBL" id="MDI2097566.1"/>
    </source>
</evidence>
<dbReference type="PROSITE" id="PS51736">
    <property type="entry name" value="RECOMBINASES_3"/>
    <property type="match status" value="1"/>
</dbReference>
<dbReference type="RefSeq" id="WP_281487356.1">
    <property type="nucleotide sequence ID" value="NZ_JASATX010000001.1"/>
</dbReference>
<comment type="caution">
    <text evidence="4">The sequence shown here is derived from an EMBL/GenBank/DDBJ whole genome shotgun (WGS) entry which is preliminary data.</text>
</comment>
<dbReference type="Gene3D" id="3.90.1750.20">
    <property type="entry name" value="Putative Large Serine Recombinase, Chain B, Domain 2"/>
    <property type="match status" value="1"/>
</dbReference>
<evidence type="ECO:0000256" key="1">
    <source>
        <dbReference type="SAM" id="MobiDB-lite"/>
    </source>
</evidence>
<dbReference type="SUPFAM" id="SSF53041">
    <property type="entry name" value="Resolvase-like"/>
    <property type="match status" value="1"/>
</dbReference>
<dbReference type="PANTHER" id="PTHR30461:SF23">
    <property type="entry name" value="DNA RECOMBINASE-RELATED"/>
    <property type="match status" value="1"/>
</dbReference>
<evidence type="ECO:0000313" key="5">
    <source>
        <dbReference type="Proteomes" id="UP001321506"/>
    </source>
</evidence>
<reference evidence="4 5" key="1">
    <citation type="submission" date="2023-04" db="EMBL/GenBank/DDBJ databases">
        <title>Klugiella caeni sp. nov. isolated from the sludge of biochemical tank.</title>
        <authorList>
            <person name="Geng K."/>
        </authorList>
    </citation>
    <scope>NUCLEOTIDE SEQUENCE [LARGE SCALE GENOMIC DNA]</scope>
    <source>
        <strain evidence="4 5">YN-L-19</strain>
    </source>
</reference>
<dbReference type="InterPro" id="IPR006119">
    <property type="entry name" value="Resolv_N"/>
</dbReference>
<dbReference type="Pfam" id="PF07508">
    <property type="entry name" value="Recombinase"/>
    <property type="match status" value="1"/>
</dbReference>
<accession>A0AAW6T174</accession>
<dbReference type="PANTHER" id="PTHR30461">
    <property type="entry name" value="DNA-INVERTASE FROM LAMBDOID PROPHAGE"/>
    <property type="match status" value="1"/>
</dbReference>
<dbReference type="AlphaFoldDB" id="A0AAW6T174"/>
<dbReference type="InterPro" id="IPR050639">
    <property type="entry name" value="SSR_resolvase"/>
</dbReference>
<dbReference type="InterPro" id="IPR038109">
    <property type="entry name" value="DNA_bind_recomb_sf"/>
</dbReference>
<organism evidence="4 5">
    <name type="scientific">Ruicaihuangia caeni</name>
    <dbReference type="NCBI Taxonomy" id="3042517"/>
    <lineage>
        <taxon>Bacteria</taxon>
        <taxon>Bacillati</taxon>
        <taxon>Actinomycetota</taxon>
        <taxon>Actinomycetes</taxon>
        <taxon>Micrococcales</taxon>
        <taxon>Microbacteriaceae</taxon>
        <taxon>Ruicaihuangia</taxon>
    </lineage>
</organism>